<dbReference type="Proteomes" id="UP000195521">
    <property type="component" value="Unassembled WGS sequence"/>
</dbReference>
<feature type="transmembrane region" description="Helical" evidence="6">
    <location>
        <begin position="213"/>
        <end position="234"/>
    </location>
</feature>
<evidence type="ECO:0000256" key="4">
    <source>
        <dbReference type="ARBA" id="ARBA00023136"/>
    </source>
</evidence>
<evidence type="ECO:0000256" key="6">
    <source>
        <dbReference type="SAM" id="Phobius"/>
    </source>
</evidence>
<dbReference type="RefSeq" id="XP_028541915.1">
    <property type="nucleotide sequence ID" value="XM_028686114.1"/>
</dbReference>
<dbReference type="OMA" id="ICFKNCA"/>
<gene>
    <name evidence="7" type="ORF">PGO_031300</name>
</gene>
<dbReference type="EMBL" id="BDQF01000003">
    <property type="protein sequence ID" value="GAW79326.1"/>
    <property type="molecule type" value="Genomic_DNA"/>
</dbReference>
<name>A0A1Y1JA05_PLAGO</name>
<evidence type="ECO:0000313" key="7">
    <source>
        <dbReference type="EMBL" id="GAW79326.1"/>
    </source>
</evidence>
<evidence type="ECO:0000256" key="2">
    <source>
        <dbReference type="ARBA" id="ARBA00022692"/>
    </source>
</evidence>
<feature type="transmembrane region" description="Helical" evidence="6">
    <location>
        <begin position="105"/>
        <end position="128"/>
    </location>
</feature>
<keyword evidence="2 6" id="KW-0812">Transmembrane</keyword>
<keyword evidence="8" id="KW-1185">Reference proteome</keyword>
<dbReference type="GO" id="GO:0016020">
    <property type="term" value="C:membrane"/>
    <property type="evidence" value="ECO:0007669"/>
    <property type="project" value="UniProtKB-SubCell"/>
</dbReference>
<evidence type="ECO:0000256" key="1">
    <source>
        <dbReference type="ARBA" id="ARBA00004141"/>
    </source>
</evidence>
<reference evidence="8" key="1">
    <citation type="submission" date="2017-04" db="EMBL/GenBank/DDBJ databases">
        <title>Plasmodium gonderi genome.</title>
        <authorList>
            <person name="Arisue N."/>
            <person name="Honma H."/>
            <person name="Kawai S."/>
            <person name="Tougan T."/>
            <person name="Tanabe K."/>
            <person name="Horii T."/>
        </authorList>
    </citation>
    <scope>NUCLEOTIDE SEQUENCE [LARGE SCALE GENOMIC DNA]</scope>
    <source>
        <strain evidence="8">ATCC 30045</strain>
    </source>
</reference>
<dbReference type="InterPro" id="IPR035952">
    <property type="entry name" value="Rhomboid-like_sf"/>
</dbReference>
<evidence type="ECO:0000256" key="3">
    <source>
        <dbReference type="ARBA" id="ARBA00022989"/>
    </source>
</evidence>
<dbReference type="GeneID" id="39746034"/>
<dbReference type="AlphaFoldDB" id="A0A1Y1JA05"/>
<dbReference type="SUPFAM" id="SSF144091">
    <property type="entry name" value="Rhomboid-like"/>
    <property type="match status" value="1"/>
</dbReference>
<feature type="transmembrane region" description="Helical" evidence="6">
    <location>
        <begin position="453"/>
        <end position="477"/>
    </location>
</feature>
<accession>A0A1Y1JA05</accession>
<evidence type="ECO:0000313" key="8">
    <source>
        <dbReference type="Proteomes" id="UP000195521"/>
    </source>
</evidence>
<organism evidence="7 8">
    <name type="scientific">Plasmodium gonderi</name>
    <dbReference type="NCBI Taxonomy" id="77519"/>
    <lineage>
        <taxon>Eukaryota</taxon>
        <taxon>Sar</taxon>
        <taxon>Alveolata</taxon>
        <taxon>Apicomplexa</taxon>
        <taxon>Aconoidasida</taxon>
        <taxon>Haemosporida</taxon>
        <taxon>Plasmodiidae</taxon>
        <taxon>Plasmodium</taxon>
        <taxon>Plasmodium (Plasmodium)</taxon>
    </lineage>
</organism>
<evidence type="ECO:0000256" key="5">
    <source>
        <dbReference type="SAM" id="Coils"/>
    </source>
</evidence>
<feature type="coiled-coil region" evidence="5">
    <location>
        <begin position="418"/>
        <end position="449"/>
    </location>
</feature>
<dbReference type="OrthoDB" id="382651at2759"/>
<protein>
    <submittedName>
        <fullName evidence="7">Uncharacterized protein</fullName>
    </submittedName>
</protein>
<keyword evidence="5" id="KW-0175">Coiled coil</keyword>
<sequence>MIHHFREKNSLSRYVSKRCWGMFPLGNSIYQNHRCTLYAETSLKTLKRFYNGYNEKYSSQRIRYNENYKKSDKEEPFKEKDKFYENGKEEKINGFMYYPDYNSPFPYVTICIILGMVGISSFIQLLIYNLKNCNDESSIILQVNEILNYLDNYFIIHNFEEPPKCESSNENGTFNIKYLTSPFFANENVLQCAVQLSTFFLASRFLEKHYGSLKFGTLFLCGSIFSNLITYHFLKYIVKKMESLNFLNFVLIHPSGSMAFICALCSICFKNCAIWKGIPVHCSILVVPYLFSSFYGFLSLYKIRKHNLETSHGEMGSKKADAKQGNSLLNMDTKNYPHQGSQPYGAEYEVADMNKTSCGNTNELIDPNTSNEKERSYGHLNRKLMENDKIVIPLQGNQSEALNTLRNFLIVKACDAIIKRRKKENMFLNKKFQNMKNEALRNINEINNNSKKIFFGISSSFTDIFGILLASSAALLLKILK</sequence>
<comment type="subcellular location">
    <subcellularLocation>
        <location evidence="1">Membrane</location>
        <topology evidence="1">Multi-pass membrane protein</topology>
    </subcellularLocation>
</comment>
<proteinExistence type="predicted"/>
<feature type="transmembrane region" description="Helical" evidence="6">
    <location>
        <begin position="246"/>
        <end position="269"/>
    </location>
</feature>
<feature type="transmembrane region" description="Helical" evidence="6">
    <location>
        <begin position="281"/>
        <end position="301"/>
    </location>
</feature>
<keyword evidence="3 6" id="KW-1133">Transmembrane helix</keyword>
<keyword evidence="4 6" id="KW-0472">Membrane</keyword>
<comment type="caution">
    <text evidence="7">The sequence shown here is derived from an EMBL/GenBank/DDBJ whole genome shotgun (WGS) entry which is preliminary data.</text>
</comment>